<gene>
    <name evidence="1" type="ORF">A3Q56_06340</name>
</gene>
<accession>A0A177AV80</accession>
<proteinExistence type="predicted"/>
<evidence type="ECO:0000313" key="1">
    <source>
        <dbReference type="EMBL" id="OAF65918.1"/>
    </source>
</evidence>
<protein>
    <submittedName>
        <fullName evidence="1">Uncharacterized protein</fullName>
    </submittedName>
</protein>
<evidence type="ECO:0000313" key="2">
    <source>
        <dbReference type="Proteomes" id="UP000078046"/>
    </source>
</evidence>
<dbReference type="AlphaFoldDB" id="A0A177AV80"/>
<reference evidence="1 2" key="1">
    <citation type="submission" date="2016-04" db="EMBL/GenBank/DDBJ databases">
        <title>The genome of Intoshia linei affirms orthonectids as highly simplified spiralians.</title>
        <authorList>
            <person name="Mikhailov K.V."/>
            <person name="Slusarev G.S."/>
            <person name="Nikitin M.A."/>
            <person name="Logacheva M.D."/>
            <person name="Penin A."/>
            <person name="Aleoshin V."/>
            <person name="Panchin Y.V."/>
        </authorList>
    </citation>
    <scope>NUCLEOTIDE SEQUENCE [LARGE SCALE GENOMIC DNA]</scope>
    <source>
        <strain evidence="1">Intl2013</strain>
        <tissue evidence="1">Whole animal</tissue>
    </source>
</reference>
<sequence>MITLTENCFTCRKKLEKKCTFRCITCNQNVCENCGSFNSFDHNEVIDWICLTCQSKEKNDCLPRKLKNKEQISPRCNIYSNKNNVKYNHFMDRKSVLKRQQSLPINVKSKIFQRTRDVKSDITQPKIENEIIDAIFKKCDVNG</sequence>
<dbReference type="EMBL" id="LWCA01001098">
    <property type="protein sequence ID" value="OAF65918.1"/>
    <property type="molecule type" value="Genomic_DNA"/>
</dbReference>
<keyword evidence="2" id="KW-1185">Reference proteome</keyword>
<dbReference type="Proteomes" id="UP000078046">
    <property type="component" value="Unassembled WGS sequence"/>
</dbReference>
<organism evidence="1 2">
    <name type="scientific">Intoshia linei</name>
    <dbReference type="NCBI Taxonomy" id="1819745"/>
    <lineage>
        <taxon>Eukaryota</taxon>
        <taxon>Metazoa</taxon>
        <taxon>Spiralia</taxon>
        <taxon>Lophotrochozoa</taxon>
        <taxon>Mesozoa</taxon>
        <taxon>Orthonectida</taxon>
        <taxon>Rhopaluridae</taxon>
        <taxon>Intoshia</taxon>
    </lineage>
</organism>
<comment type="caution">
    <text evidence="1">The sequence shown here is derived from an EMBL/GenBank/DDBJ whole genome shotgun (WGS) entry which is preliminary data.</text>
</comment>
<name>A0A177AV80_9BILA</name>